<dbReference type="OrthoDB" id="3237545at2"/>
<sequence>MDAATLDPGAFDEARVLLVDGRSGAGKTELAARLARRWGENGREPQTLHLDELYPGWDGLAAGSRAVAGVLGTGSYRRYDWFAGGFAERLAIDAGRPLIVEGCGALTVANLAAARRWAGPAGTVRALWLECPPELRRARALGRDGDSYAPHWDRWAAQEEAHYAEHRPWELADQIVRVR</sequence>
<dbReference type="EMBL" id="MWZD01000016">
    <property type="protein sequence ID" value="PRI11551.1"/>
    <property type="molecule type" value="Genomic_DNA"/>
</dbReference>
<evidence type="ECO:0000313" key="2">
    <source>
        <dbReference type="Proteomes" id="UP000238650"/>
    </source>
</evidence>
<organism evidence="1 2">
    <name type="scientific">Leucobacter massiliensis</name>
    <dbReference type="NCBI Taxonomy" id="1686285"/>
    <lineage>
        <taxon>Bacteria</taxon>
        <taxon>Bacillati</taxon>
        <taxon>Actinomycetota</taxon>
        <taxon>Actinomycetes</taxon>
        <taxon>Micrococcales</taxon>
        <taxon>Microbacteriaceae</taxon>
        <taxon>Leucobacter</taxon>
    </lineage>
</organism>
<comment type="caution">
    <text evidence="1">The sequence shown here is derived from an EMBL/GenBank/DDBJ whole genome shotgun (WGS) entry which is preliminary data.</text>
</comment>
<name>A0A2S9QPM8_9MICO</name>
<keyword evidence="2" id="KW-1185">Reference proteome</keyword>
<proteinExistence type="predicted"/>
<gene>
    <name evidence="1" type="ORF">B4915_06735</name>
</gene>
<evidence type="ECO:0008006" key="3">
    <source>
        <dbReference type="Google" id="ProtNLM"/>
    </source>
</evidence>
<protein>
    <recommendedName>
        <fullName evidence="3">ATP-binding protein</fullName>
    </recommendedName>
</protein>
<dbReference type="Proteomes" id="UP000238650">
    <property type="component" value="Unassembled WGS sequence"/>
</dbReference>
<dbReference type="InterPro" id="IPR027417">
    <property type="entry name" value="P-loop_NTPase"/>
</dbReference>
<dbReference type="SUPFAM" id="SSF52540">
    <property type="entry name" value="P-loop containing nucleoside triphosphate hydrolases"/>
    <property type="match status" value="1"/>
</dbReference>
<dbReference type="Gene3D" id="3.40.50.300">
    <property type="entry name" value="P-loop containing nucleotide triphosphate hydrolases"/>
    <property type="match status" value="1"/>
</dbReference>
<evidence type="ECO:0000313" key="1">
    <source>
        <dbReference type="EMBL" id="PRI11551.1"/>
    </source>
</evidence>
<dbReference type="AlphaFoldDB" id="A0A2S9QPM8"/>
<reference evidence="1 2" key="1">
    <citation type="journal article" date="2017" name="New Microbes New Infect">
        <title>Genome sequence of 'Leucobacter massiliensis' sp. nov. isolated from human pharynx after travel to the 2014 Hajj.</title>
        <authorList>
            <person name="Leangapichart T."/>
            <person name="Gautret P."/>
            <person name="Nguyen T.T."/>
            <person name="Armstrong N."/>
            <person name="Rolain J.M."/>
        </authorList>
    </citation>
    <scope>NUCLEOTIDE SEQUENCE [LARGE SCALE GENOMIC DNA]</scope>
    <source>
        <strain evidence="1 2">122RC15</strain>
    </source>
</reference>
<accession>A0A2S9QPM8</accession>